<dbReference type="EMBL" id="AWTN01000093">
    <property type="protein sequence ID" value="KGG91116.1"/>
    <property type="molecule type" value="Genomic_DNA"/>
</dbReference>
<protein>
    <submittedName>
        <fullName evidence="2">Uncharacterized protein</fullName>
    </submittedName>
</protein>
<reference evidence="2 3" key="1">
    <citation type="submission" date="2013-09" db="EMBL/GenBank/DDBJ databases">
        <title>High correlation between genotypes and phenotypes of environmental bacteria Comamonas testosteroni strains.</title>
        <authorList>
            <person name="Liu L."/>
            <person name="Zhu W."/>
            <person name="Xia X."/>
            <person name="Xu B."/>
            <person name="Luo M."/>
            <person name="Wang G."/>
        </authorList>
    </citation>
    <scope>NUCLEOTIDE SEQUENCE [LARGE SCALE GENOMIC DNA]</scope>
    <source>
        <strain evidence="2 3">JL14</strain>
    </source>
</reference>
<organism evidence="2 3">
    <name type="scientific">Comamonas thiooxydans</name>
    <dbReference type="NCBI Taxonomy" id="363952"/>
    <lineage>
        <taxon>Bacteria</taxon>
        <taxon>Pseudomonadati</taxon>
        <taxon>Pseudomonadota</taxon>
        <taxon>Betaproteobacteria</taxon>
        <taxon>Burkholderiales</taxon>
        <taxon>Comamonadaceae</taxon>
        <taxon>Comamonas</taxon>
    </lineage>
</organism>
<feature type="compositionally biased region" description="Basic and acidic residues" evidence="1">
    <location>
        <begin position="9"/>
        <end position="22"/>
    </location>
</feature>
<evidence type="ECO:0000313" key="3">
    <source>
        <dbReference type="Proteomes" id="UP000029567"/>
    </source>
</evidence>
<evidence type="ECO:0000256" key="1">
    <source>
        <dbReference type="SAM" id="MobiDB-lite"/>
    </source>
</evidence>
<evidence type="ECO:0000313" key="2">
    <source>
        <dbReference type="EMBL" id="KGG91116.1"/>
    </source>
</evidence>
<name>A0A0E3BF18_9BURK</name>
<feature type="region of interest" description="Disordered" evidence="1">
    <location>
        <begin position="1"/>
        <end position="23"/>
    </location>
</feature>
<gene>
    <name evidence="2" type="ORF">P245_14090</name>
</gene>
<proteinExistence type="predicted"/>
<dbReference type="AlphaFoldDB" id="A0A0E3BF18"/>
<comment type="caution">
    <text evidence="2">The sequence shown here is derived from an EMBL/GenBank/DDBJ whole genome shotgun (WGS) entry which is preliminary data.</text>
</comment>
<accession>A0A0E3BF18</accession>
<dbReference type="Proteomes" id="UP000029567">
    <property type="component" value="Unassembled WGS sequence"/>
</dbReference>
<sequence length="54" mass="6273">MTIARHKPARPDIEQQPDREDGNTTIWLRKKLEAEHHLLQPLLHGRPMQCHTGA</sequence>